<organism evidence="9 10">
    <name type="scientific">Malassezia obtusa</name>
    <dbReference type="NCBI Taxonomy" id="76774"/>
    <lineage>
        <taxon>Eukaryota</taxon>
        <taxon>Fungi</taxon>
        <taxon>Dikarya</taxon>
        <taxon>Basidiomycota</taxon>
        <taxon>Ustilaginomycotina</taxon>
        <taxon>Malasseziomycetes</taxon>
        <taxon>Malasseziales</taxon>
        <taxon>Malasseziaceae</taxon>
        <taxon>Malassezia</taxon>
    </lineage>
</organism>
<evidence type="ECO:0000256" key="7">
    <source>
        <dbReference type="ARBA" id="ARBA00061952"/>
    </source>
</evidence>
<evidence type="ECO:0000256" key="2">
    <source>
        <dbReference type="ARBA" id="ARBA00014587"/>
    </source>
</evidence>
<dbReference type="AlphaFoldDB" id="A0AAF0E2H8"/>
<dbReference type="CDD" id="cd17872">
    <property type="entry name" value="GPN3"/>
    <property type="match status" value="1"/>
</dbReference>
<name>A0AAF0E2H8_9BASI</name>
<dbReference type="Pfam" id="PF03029">
    <property type="entry name" value="ATP_bind_1"/>
    <property type="match status" value="1"/>
</dbReference>
<comment type="similarity">
    <text evidence="1">Belongs to the GPN-loop GTPase family.</text>
</comment>
<feature type="compositionally biased region" description="Acidic residues" evidence="8">
    <location>
        <begin position="108"/>
        <end position="137"/>
    </location>
</feature>
<evidence type="ECO:0000256" key="4">
    <source>
        <dbReference type="ARBA" id="ARBA00022801"/>
    </source>
</evidence>
<dbReference type="InterPro" id="IPR027417">
    <property type="entry name" value="P-loop_NTPase"/>
</dbReference>
<comment type="function">
    <text evidence="6">Small GTPase required for proper nuclear import of RNA polymerase II and III (RNAPII and RNAPIII). May act at an RNAP assembly step prior to nuclear import.</text>
</comment>
<dbReference type="InterPro" id="IPR030228">
    <property type="entry name" value="Gpn3"/>
</dbReference>
<comment type="subunit">
    <text evidence="7">Heterodimers with GPN1 or GPN2. Binds to RNA polymerase II (RNAPII).</text>
</comment>
<dbReference type="GO" id="GO:0005681">
    <property type="term" value="C:spliceosomal complex"/>
    <property type="evidence" value="ECO:0007669"/>
    <property type="project" value="InterPro"/>
</dbReference>
<dbReference type="PANTHER" id="PTHR21231">
    <property type="entry name" value="XPA-BINDING PROTEIN 1-RELATED"/>
    <property type="match status" value="1"/>
</dbReference>
<keyword evidence="4" id="KW-0378">Hydrolase</keyword>
<keyword evidence="10" id="KW-1185">Reference proteome</keyword>
<keyword evidence="3" id="KW-0547">Nucleotide-binding</keyword>
<dbReference type="SUPFAM" id="SSF52540">
    <property type="entry name" value="P-loop containing nucleoside triphosphate hydrolases"/>
    <property type="match status" value="1"/>
</dbReference>
<evidence type="ECO:0000256" key="1">
    <source>
        <dbReference type="ARBA" id="ARBA00005290"/>
    </source>
</evidence>
<reference evidence="9" key="1">
    <citation type="submission" date="2023-03" db="EMBL/GenBank/DDBJ databases">
        <title>Mating type loci evolution in Malassezia.</title>
        <authorList>
            <person name="Coelho M.A."/>
        </authorList>
    </citation>
    <scope>NUCLEOTIDE SEQUENCE</scope>
    <source>
        <strain evidence="9">CBS 7876</strain>
    </source>
</reference>
<protein>
    <recommendedName>
        <fullName evidence="2">GPN-loop GTPase 3</fullName>
    </recommendedName>
</protein>
<feature type="region of interest" description="Disordered" evidence="8">
    <location>
        <begin position="1"/>
        <end position="180"/>
    </location>
</feature>
<evidence type="ECO:0000313" key="10">
    <source>
        <dbReference type="Proteomes" id="UP001214603"/>
    </source>
</evidence>
<evidence type="ECO:0000256" key="3">
    <source>
        <dbReference type="ARBA" id="ARBA00022741"/>
    </source>
</evidence>
<evidence type="ECO:0000256" key="6">
    <source>
        <dbReference type="ARBA" id="ARBA00054449"/>
    </source>
</evidence>
<evidence type="ECO:0000256" key="5">
    <source>
        <dbReference type="ARBA" id="ARBA00023134"/>
    </source>
</evidence>
<dbReference type="GO" id="GO:0000398">
    <property type="term" value="P:mRNA splicing, via spliceosome"/>
    <property type="evidence" value="ECO:0007669"/>
    <property type="project" value="InterPro"/>
</dbReference>
<gene>
    <name evidence="9" type="ORF">MOBT1_002530</name>
</gene>
<feature type="compositionally biased region" description="Basic and acidic residues" evidence="8">
    <location>
        <begin position="40"/>
        <end position="69"/>
    </location>
</feature>
<proteinExistence type="inferred from homology"/>
<dbReference type="GO" id="GO:0005525">
    <property type="term" value="F:GTP binding"/>
    <property type="evidence" value="ECO:0007669"/>
    <property type="project" value="UniProtKB-KW"/>
</dbReference>
<evidence type="ECO:0000256" key="8">
    <source>
        <dbReference type="SAM" id="MobiDB-lite"/>
    </source>
</evidence>
<dbReference type="Proteomes" id="UP001214603">
    <property type="component" value="Chromosome 5"/>
</dbReference>
<dbReference type="PANTHER" id="PTHR21231:SF7">
    <property type="entry name" value="GPN-LOOP GTPASE 3"/>
    <property type="match status" value="1"/>
</dbReference>
<dbReference type="FunFam" id="3.40.50.300:FF:000552">
    <property type="entry name" value="GPN-loop GTPase 3"/>
    <property type="match status" value="1"/>
</dbReference>
<dbReference type="EMBL" id="CP119938">
    <property type="protein sequence ID" value="WFD03835.1"/>
    <property type="molecule type" value="Genomic_DNA"/>
</dbReference>
<feature type="compositionally biased region" description="Basic and acidic residues" evidence="8">
    <location>
        <begin position="138"/>
        <end position="174"/>
    </location>
</feature>
<dbReference type="Gene3D" id="3.40.50.300">
    <property type="entry name" value="P-loop containing nucleotide triphosphate hydrolases"/>
    <property type="match status" value="1"/>
</dbReference>
<dbReference type="InterPro" id="IPR004130">
    <property type="entry name" value="Gpn"/>
</dbReference>
<dbReference type="GO" id="GO:0003924">
    <property type="term" value="F:GTPase activity"/>
    <property type="evidence" value="ECO:0007669"/>
    <property type="project" value="TreeGrafter"/>
</dbReference>
<accession>A0AAF0E2H8</accession>
<keyword evidence="5" id="KW-0342">GTP-binding</keyword>
<sequence>MSSAHRPTWEPAKGKSDIAHLSQAYSKHSLPAHTKLKFRKPGDTQRRSLQELKAELEAGEKRARAERNPDAQNEDDGDAKRRKLLEDARDLDADDDEEPVSKGKERAADDDDDDDDDDADEEDDDGDDDDDDEDDTEALMRELEKIKQERREEQERREQRDTAQDQMTREEEIARGNPLLNLEQALHGESRGPKMPTQQRWDEDLIFRNQAVETPDLSKRGFVNDLTRTEFHKKFMSSLGRSIHLFNLDPAAENFEYEPTIDIRELISLGDVMEEMDLGPNGGLVYCFDYLLNNLDWLENELGNFDNDYLIIDCPGQIELYTHFPVMSRFVSLMQQQYNFRVCATYLLDSHFMDDKPKYFAGVLSAMSVMINLDVPHINVMTKMDLVYQNNDKRGPKYAQRKEMERYMDPDPLLLADEANAETNPMFYSLNQAIVNLVGGALTQIDDYSMVSFLPLDLTDEDSIAMALSCIDNIVQYGEDEEPVEPKDMDEEEA</sequence>
<evidence type="ECO:0000313" key="9">
    <source>
        <dbReference type="EMBL" id="WFD03835.1"/>
    </source>
</evidence>